<organism evidence="2 3">
    <name type="scientific">Leptolyngbya subtilissima DQ-A4</name>
    <dbReference type="NCBI Taxonomy" id="2933933"/>
    <lineage>
        <taxon>Bacteria</taxon>
        <taxon>Bacillati</taxon>
        <taxon>Cyanobacteriota</taxon>
        <taxon>Cyanophyceae</taxon>
        <taxon>Leptolyngbyales</taxon>
        <taxon>Leptolyngbyaceae</taxon>
        <taxon>Leptolyngbya group</taxon>
        <taxon>Leptolyngbya</taxon>
    </lineage>
</organism>
<dbReference type="GO" id="GO:0016798">
    <property type="term" value="F:hydrolase activity, acting on glycosyl bonds"/>
    <property type="evidence" value="ECO:0007669"/>
    <property type="project" value="UniProtKB-KW"/>
</dbReference>
<keyword evidence="2" id="KW-0378">Hydrolase</keyword>
<comment type="caution">
    <text evidence="2">The sequence shown here is derived from an EMBL/GenBank/DDBJ whole genome shotgun (WGS) entry which is preliminary data.</text>
</comment>
<feature type="domain" description="Phosphodiester glycosidase" evidence="1">
    <location>
        <begin position="51"/>
        <end position="243"/>
    </location>
</feature>
<name>A0ABV0K955_9CYAN</name>
<dbReference type="InterPro" id="IPR018711">
    <property type="entry name" value="NAGPA"/>
</dbReference>
<dbReference type="PANTHER" id="PTHR40446:SF2">
    <property type="entry name" value="N-ACETYLGLUCOSAMINE-1-PHOSPHODIESTER ALPHA-N-ACETYLGLUCOSAMINIDASE"/>
    <property type="match status" value="1"/>
</dbReference>
<dbReference type="EMBL" id="JAMPKX010000007">
    <property type="protein sequence ID" value="MEP0948468.1"/>
    <property type="molecule type" value="Genomic_DNA"/>
</dbReference>
<reference evidence="2 3" key="1">
    <citation type="submission" date="2022-04" db="EMBL/GenBank/DDBJ databases">
        <title>Positive selection, recombination, and allopatry shape intraspecific diversity of widespread and dominant cyanobacteria.</title>
        <authorList>
            <person name="Wei J."/>
            <person name="Shu W."/>
            <person name="Hu C."/>
        </authorList>
    </citation>
    <scope>NUCLEOTIDE SEQUENCE [LARGE SCALE GENOMIC DNA]</scope>
    <source>
        <strain evidence="2 3">DQ-A4</strain>
    </source>
</reference>
<gene>
    <name evidence="2" type="ORF">NC992_16400</name>
</gene>
<dbReference type="Proteomes" id="UP001482513">
    <property type="component" value="Unassembled WGS sequence"/>
</dbReference>
<accession>A0ABV0K955</accession>
<proteinExistence type="predicted"/>
<dbReference type="RefSeq" id="WP_313887256.1">
    <property type="nucleotide sequence ID" value="NZ_JAMPKX010000007.1"/>
</dbReference>
<protein>
    <submittedName>
        <fullName evidence="2">Phosphodiester glycosidase family protein</fullName>
    </submittedName>
</protein>
<dbReference type="Pfam" id="PF09992">
    <property type="entry name" value="NAGPA"/>
    <property type="match status" value="1"/>
</dbReference>
<dbReference type="PANTHER" id="PTHR40446">
    <property type="entry name" value="N-ACETYLGLUCOSAMINE-1-PHOSPHODIESTER ALPHA-N-ACETYLGLUCOSAMINIDASE"/>
    <property type="match status" value="1"/>
</dbReference>
<keyword evidence="3" id="KW-1185">Reference proteome</keyword>
<evidence type="ECO:0000313" key="2">
    <source>
        <dbReference type="EMBL" id="MEP0948468.1"/>
    </source>
</evidence>
<sequence>MHSSPRPYILHLITLDLTTPGIRAFTTPGRPTENRGETTARTTSEFLQEFNLQLAINANYFYPFREKAPWDFHPHRGDRVNVVGQAIADGTAYASAEADWPALCISPANRAQISETGECPVGTAQAVAGRDLLILNNNPVALNGEPESDQPYSRTAVAVDKTGETLWLAIVDGKQPLYSEGITLAELTEVFKQLEVDTALCLDGGGSSTLVVKTGSRPTVLNAPAHTKIPMRERPVANHLGFYAQT</sequence>
<evidence type="ECO:0000259" key="1">
    <source>
        <dbReference type="Pfam" id="PF09992"/>
    </source>
</evidence>
<keyword evidence="2" id="KW-0326">Glycosidase</keyword>
<evidence type="ECO:0000313" key="3">
    <source>
        <dbReference type="Proteomes" id="UP001482513"/>
    </source>
</evidence>